<feature type="transmembrane region" description="Helical" evidence="1">
    <location>
        <begin position="6"/>
        <end position="27"/>
    </location>
</feature>
<accession>A0A0F9RUU2</accession>
<dbReference type="InterPro" id="IPR017802">
    <property type="entry name" value="VWFA-rel_acidobac-type"/>
</dbReference>
<dbReference type="NCBIfam" id="TIGR03436">
    <property type="entry name" value="acidobact_VWFA"/>
    <property type="match status" value="1"/>
</dbReference>
<dbReference type="AlphaFoldDB" id="A0A0F9RUU2"/>
<protein>
    <recommendedName>
        <fullName evidence="3">VWFA domain-containing protein</fullName>
    </recommendedName>
</protein>
<evidence type="ECO:0000256" key="1">
    <source>
        <dbReference type="SAM" id="Phobius"/>
    </source>
</evidence>
<organism evidence="2">
    <name type="scientific">marine sediment metagenome</name>
    <dbReference type="NCBI Taxonomy" id="412755"/>
    <lineage>
        <taxon>unclassified sequences</taxon>
        <taxon>metagenomes</taxon>
        <taxon>ecological metagenomes</taxon>
    </lineage>
</organism>
<keyword evidence="1" id="KW-0472">Membrane</keyword>
<reference evidence="2" key="1">
    <citation type="journal article" date="2015" name="Nature">
        <title>Complex archaea that bridge the gap between prokaryotes and eukaryotes.</title>
        <authorList>
            <person name="Spang A."/>
            <person name="Saw J.H."/>
            <person name="Jorgensen S.L."/>
            <person name="Zaremba-Niedzwiedzka K."/>
            <person name="Martijn J."/>
            <person name="Lind A.E."/>
            <person name="van Eijk R."/>
            <person name="Schleper C."/>
            <person name="Guy L."/>
            <person name="Ettema T.J."/>
        </authorList>
    </citation>
    <scope>NUCLEOTIDE SEQUENCE</scope>
</reference>
<gene>
    <name evidence="2" type="ORF">LCGC14_0550970</name>
</gene>
<dbReference type="Gene3D" id="3.40.50.410">
    <property type="entry name" value="von Willebrand factor, type A domain"/>
    <property type="match status" value="1"/>
</dbReference>
<proteinExistence type="predicted"/>
<keyword evidence="1" id="KW-1133">Transmembrane helix</keyword>
<dbReference type="InterPro" id="IPR036465">
    <property type="entry name" value="vWFA_dom_sf"/>
</dbReference>
<keyword evidence="1" id="KW-0812">Transmembrane</keyword>
<evidence type="ECO:0000313" key="2">
    <source>
        <dbReference type="EMBL" id="KKN58554.1"/>
    </source>
</evidence>
<sequence length="699" mass="80043">MLKGNLVIRICIYFFLFSQLIFIEPLLPQTKKTADKQESLQYEVTVTLKLIHVYVTDKKGKPVTDLTQSDFELYDNRKPVEITEFEKHILTLPEKKAQEIKPAPRPETPSRMNRKFFLFFDFAFNSTQGILKSKKAALYFIDTQLHPTDEISVISYSARKGLTLHEYLTTDYQKVRQIVEGLGLRNVFGRAERLEDVTSGSIEQVSPKDLNLNKSSGLTGGWDKRMERNIRIAEKRAYKHDVSRFCSEIINFARSLIYIPDYKHIILFSKGVADFILYGRRLPEGMLDSKEDRYGSVLLRTIYERMTKELAASNSAVYAVNVEGPKLRISPGSRDMMGDSSLRQLSKTTGGKYFSNSMDYKKAIEQIQRVTSNYYVLGYYIDKKWDGKYHKIKVKVKRKGYIVSGQRGYFNPKPFTEYTETEKLLHLIDLALSDRPHFQEPLHFPLITLPYSIQEKSKLLLLTEIPAEKIKEIAGKKVEIVTLIFDNQNEIVKFNRDEVTSSKFAKGNVFYYATSSLSPGEYDCKIVIRDLETGKGAVASSSVFISEAPESGVILYPPLLLVPEKNASYLKELSTKKNEEQGKSTNLFDIYPFDPNQYSPLVKELNKGISKLLAVMRYTIIDIREPEFHLSASLTKPSSGLKIPLSFSTLPTKKKEEISILLIEFQTPELQPGKYFLNLTVEELKTKSKSQISSEIQVR</sequence>
<evidence type="ECO:0008006" key="3">
    <source>
        <dbReference type="Google" id="ProtNLM"/>
    </source>
</evidence>
<name>A0A0F9RUU2_9ZZZZ</name>
<dbReference type="EMBL" id="LAZR01000757">
    <property type="protein sequence ID" value="KKN58554.1"/>
    <property type="molecule type" value="Genomic_DNA"/>
</dbReference>
<comment type="caution">
    <text evidence="2">The sequence shown here is derived from an EMBL/GenBank/DDBJ whole genome shotgun (WGS) entry which is preliminary data.</text>
</comment>